<proteinExistence type="predicted"/>
<evidence type="ECO:0000313" key="5">
    <source>
        <dbReference type="EMBL" id="QZD93067.1"/>
    </source>
</evidence>
<evidence type="ECO:0000256" key="1">
    <source>
        <dbReference type="ARBA" id="ARBA00001946"/>
    </source>
</evidence>
<dbReference type="InterPro" id="IPR051400">
    <property type="entry name" value="HAD-like_hydrolase"/>
</dbReference>
<reference evidence="5 6" key="1">
    <citation type="submission" date="2021-08" db="EMBL/GenBank/DDBJ databases">
        <title>Comparative Genomics Analysis of the Genus Qipengyuania Reveals Extensive Genetic Diversity and Metabolic Versatility, Including the Description of Fifteen Novel Species.</title>
        <authorList>
            <person name="Liu Y."/>
        </authorList>
    </citation>
    <scope>NUCLEOTIDE SEQUENCE [LARGE SCALE GENOMIC DNA]</scope>
    <source>
        <strain evidence="5 6">1NDW3</strain>
    </source>
</reference>
<accession>A0ABX8ZZQ6</accession>
<sequence length="223" mass="24796">MIELTAKTIVLDLDDTLYLERDFARSGYAAVGRSLSRLVDPEQFATVCFELLAIGHRGDIFDRALDYFGIEGDERDIPAMVRTYRGHEPDIALCDDVPAFLERFSAKRTALISDGPEAMQAAKVRALGLESRIDHIILTGQWEGDFGKPHPRAFREVAERSGHAPEELVYIADNASKDFLAPNEMGWLTIQVVRPGRVHNSSPPTPDHAARLTLTSLKELKPA</sequence>
<dbReference type="Proteomes" id="UP000824300">
    <property type="component" value="Chromosome"/>
</dbReference>
<dbReference type="PANTHER" id="PTHR46470:SF2">
    <property type="entry name" value="GLYCERALDEHYDE 3-PHOSPHATE PHOSPHATASE"/>
    <property type="match status" value="1"/>
</dbReference>
<dbReference type="RefSeq" id="WP_221428756.1">
    <property type="nucleotide sequence ID" value="NZ_CP081296.1"/>
</dbReference>
<evidence type="ECO:0000313" key="6">
    <source>
        <dbReference type="Proteomes" id="UP000824300"/>
    </source>
</evidence>
<dbReference type="InterPro" id="IPR036412">
    <property type="entry name" value="HAD-like_sf"/>
</dbReference>
<dbReference type="NCBIfam" id="TIGR01549">
    <property type="entry name" value="HAD-SF-IA-v1"/>
    <property type="match status" value="1"/>
</dbReference>
<evidence type="ECO:0000256" key="4">
    <source>
        <dbReference type="ARBA" id="ARBA00022842"/>
    </source>
</evidence>
<dbReference type="SFLD" id="SFLDS00003">
    <property type="entry name" value="Haloacid_Dehalogenase"/>
    <property type="match status" value="1"/>
</dbReference>
<name>A0ABX8ZZQ6_9SPHN</name>
<keyword evidence="3 5" id="KW-0378">Hydrolase</keyword>
<evidence type="ECO:0000256" key="2">
    <source>
        <dbReference type="ARBA" id="ARBA00022723"/>
    </source>
</evidence>
<organism evidence="5 6">
    <name type="scientific">Qipengyuania xiapuensis</name>
    <dbReference type="NCBI Taxonomy" id="2867236"/>
    <lineage>
        <taxon>Bacteria</taxon>
        <taxon>Pseudomonadati</taxon>
        <taxon>Pseudomonadota</taxon>
        <taxon>Alphaproteobacteria</taxon>
        <taxon>Sphingomonadales</taxon>
        <taxon>Erythrobacteraceae</taxon>
        <taxon>Qipengyuania</taxon>
    </lineage>
</organism>
<keyword evidence="2" id="KW-0479">Metal-binding</keyword>
<keyword evidence="6" id="KW-1185">Reference proteome</keyword>
<dbReference type="SUPFAM" id="SSF56784">
    <property type="entry name" value="HAD-like"/>
    <property type="match status" value="1"/>
</dbReference>
<dbReference type="InterPro" id="IPR006439">
    <property type="entry name" value="HAD-SF_hydro_IA"/>
</dbReference>
<keyword evidence="4" id="KW-0460">Magnesium</keyword>
<dbReference type="PANTHER" id="PTHR46470">
    <property type="entry name" value="N-ACYLNEURAMINATE-9-PHOSPHATASE"/>
    <property type="match status" value="1"/>
</dbReference>
<dbReference type="Gene3D" id="3.40.50.1000">
    <property type="entry name" value="HAD superfamily/HAD-like"/>
    <property type="match status" value="1"/>
</dbReference>
<dbReference type="InterPro" id="IPR023214">
    <property type="entry name" value="HAD_sf"/>
</dbReference>
<dbReference type="Pfam" id="PF00702">
    <property type="entry name" value="Hydrolase"/>
    <property type="match status" value="1"/>
</dbReference>
<dbReference type="SFLD" id="SFLDG01129">
    <property type="entry name" value="C1.5:_HAD__Beta-PGM__Phosphata"/>
    <property type="match status" value="1"/>
</dbReference>
<dbReference type="Gene3D" id="1.10.150.520">
    <property type="match status" value="1"/>
</dbReference>
<dbReference type="EMBL" id="CP081296">
    <property type="protein sequence ID" value="QZD93067.1"/>
    <property type="molecule type" value="Genomic_DNA"/>
</dbReference>
<dbReference type="GO" id="GO:0016787">
    <property type="term" value="F:hydrolase activity"/>
    <property type="evidence" value="ECO:0007669"/>
    <property type="project" value="UniProtKB-KW"/>
</dbReference>
<evidence type="ECO:0000256" key="3">
    <source>
        <dbReference type="ARBA" id="ARBA00022801"/>
    </source>
</evidence>
<comment type="cofactor">
    <cofactor evidence="1">
        <name>Mg(2+)</name>
        <dbReference type="ChEBI" id="CHEBI:18420"/>
    </cofactor>
</comment>
<gene>
    <name evidence="5" type="ORF">K3162_03250</name>
</gene>
<protein>
    <submittedName>
        <fullName evidence="5">HAD family hydrolase</fullName>
    </submittedName>
</protein>